<dbReference type="Gene3D" id="2.40.170.20">
    <property type="entry name" value="TonB-dependent receptor, beta-barrel domain"/>
    <property type="match status" value="1"/>
</dbReference>
<feature type="domain" description="TonB C-terminal" evidence="16">
    <location>
        <begin position="65"/>
        <end position="160"/>
    </location>
</feature>
<organism evidence="17 18">
    <name type="scientific">Sorangium cellulosum (strain So ce56)</name>
    <name type="common">Polyangium cellulosum (strain So ce56)</name>
    <dbReference type="NCBI Taxonomy" id="448385"/>
    <lineage>
        <taxon>Bacteria</taxon>
        <taxon>Pseudomonadati</taxon>
        <taxon>Myxococcota</taxon>
        <taxon>Polyangia</taxon>
        <taxon>Polyangiales</taxon>
        <taxon>Polyangiaceae</taxon>
        <taxon>Sorangium</taxon>
    </lineage>
</organism>
<dbReference type="SUPFAM" id="SSF56935">
    <property type="entry name" value="Porins"/>
    <property type="match status" value="1"/>
</dbReference>
<dbReference type="InterPro" id="IPR012910">
    <property type="entry name" value="Plug_dom"/>
</dbReference>
<feature type="compositionally biased region" description="Low complexity" evidence="14">
    <location>
        <begin position="44"/>
        <end position="55"/>
    </location>
</feature>
<dbReference type="InterPro" id="IPR036942">
    <property type="entry name" value="Beta-barrel_TonB_sf"/>
</dbReference>
<dbReference type="AlphaFoldDB" id="A9EPR7"/>
<protein>
    <submittedName>
        <fullName evidence="17">Probable TonB-dependent receptor</fullName>
    </submittedName>
</protein>
<dbReference type="NCBIfam" id="NF038079">
    <property type="entry name" value="TonB_sider_MxcH"/>
    <property type="match status" value="1"/>
</dbReference>
<dbReference type="eggNOG" id="COG0810">
    <property type="taxonomic scope" value="Bacteria"/>
</dbReference>
<keyword evidence="4 12" id="KW-1134">Transmembrane beta strand</keyword>
<evidence type="ECO:0000256" key="9">
    <source>
        <dbReference type="ARBA" id="ARBA00023136"/>
    </source>
</evidence>
<dbReference type="Pfam" id="PF07715">
    <property type="entry name" value="Plug"/>
    <property type="match status" value="1"/>
</dbReference>
<evidence type="ECO:0000259" key="16">
    <source>
        <dbReference type="PROSITE" id="PS52015"/>
    </source>
</evidence>
<evidence type="ECO:0000256" key="3">
    <source>
        <dbReference type="ARBA" id="ARBA00022448"/>
    </source>
</evidence>
<evidence type="ECO:0000256" key="13">
    <source>
        <dbReference type="RuleBase" id="RU003357"/>
    </source>
</evidence>
<evidence type="ECO:0000313" key="18">
    <source>
        <dbReference type="Proteomes" id="UP000002139"/>
    </source>
</evidence>
<evidence type="ECO:0000256" key="15">
    <source>
        <dbReference type="SAM" id="SignalP"/>
    </source>
</evidence>
<name>A9EPR7_SORC5</name>
<dbReference type="PROSITE" id="PS52016">
    <property type="entry name" value="TONB_DEPENDENT_REC_3"/>
    <property type="match status" value="1"/>
</dbReference>
<dbReference type="BioCyc" id="SCEL448385:SCE_RS19925-MONOMER"/>
<dbReference type="InterPro" id="IPR039426">
    <property type="entry name" value="TonB-dep_rcpt-like"/>
</dbReference>
<proteinExistence type="inferred from homology"/>
<dbReference type="STRING" id="448385.sce3886"/>
<gene>
    <name evidence="17" type="primary">mxcH</name>
    <name evidence="17" type="ordered locus">sce3886</name>
</gene>
<dbReference type="OrthoDB" id="9812892at2"/>
<dbReference type="InterPro" id="IPR006260">
    <property type="entry name" value="TonB/TolA_C"/>
</dbReference>
<evidence type="ECO:0000256" key="2">
    <source>
        <dbReference type="ARBA" id="ARBA00004571"/>
    </source>
</evidence>
<evidence type="ECO:0000256" key="12">
    <source>
        <dbReference type="PROSITE-ProRule" id="PRU01360"/>
    </source>
</evidence>
<evidence type="ECO:0000256" key="6">
    <source>
        <dbReference type="ARBA" id="ARBA00022729"/>
    </source>
</evidence>
<dbReference type="PANTHER" id="PTHR30069">
    <property type="entry name" value="TONB-DEPENDENT OUTER MEMBRANE RECEPTOR"/>
    <property type="match status" value="1"/>
</dbReference>
<evidence type="ECO:0000256" key="11">
    <source>
        <dbReference type="ARBA" id="ARBA00023237"/>
    </source>
</evidence>
<keyword evidence="5 12" id="KW-0812">Transmembrane</keyword>
<dbReference type="SUPFAM" id="SSF74653">
    <property type="entry name" value="TolA/TonB C-terminal domain"/>
    <property type="match status" value="1"/>
</dbReference>
<dbReference type="EMBL" id="AM746676">
    <property type="protein sequence ID" value="CAN94046.1"/>
    <property type="molecule type" value="Genomic_DNA"/>
</dbReference>
<dbReference type="PANTHER" id="PTHR30069:SF29">
    <property type="entry name" value="HEMOGLOBIN AND HEMOGLOBIN-HAPTOGLOBIN-BINDING PROTEIN 1-RELATED"/>
    <property type="match status" value="1"/>
</dbReference>
<dbReference type="InterPro" id="IPR037066">
    <property type="entry name" value="Plug_dom_sf"/>
</dbReference>
<evidence type="ECO:0000256" key="8">
    <source>
        <dbReference type="ARBA" id="ARBA00023077"/>
    </source>
</evidence>
<evidence type="ECO:0000256" key="14">
    <source>
        <dbReference type="SAM" id="MobiDB-lite"/>
    </source>
</evidence>
<feature type="signal peptide" evidence="15">
    <location>
        <begin position="1"/>
        <end position="28"/>
    </location>
</feature>
<dbReference type="eggNOG" id="COG4206">
    <property type="taxonomic scope" value="Bacteria"/>
</dbReference>
<keyword evidence="7" id="KW-1133">Transmembrane helix</keyword>
<keyword evidence="6 15" id="KW-0732">Signal</keyword>
<dbReference type="Pfam" id="PF03544">
    <property type="entry name" value="TonB_C"/>
    <property type="match status" value="1"/>
</dbReference>
<dbReference type="HOGENOM" id="CLU_016091_0_0_7"/>
<dbReference type="GO" id="GO:0044718">
    <property type="term" value="P:siderophore transmembrane transport"/>
    <property type="evidence" value="ECO:0007669"/>
    <property type="project" value="TreeGrafter"/>
</dbReference>
<evidence type="ECO:0000256" key="1">
    <source>
        <dbReference type="ARBA" id="ARBA00004167"/>
    </source>
</evidence>
<dbReference type="GO" id="GO:0009279">
    <property type="term" value="C:cell outer membrane"/>
    <property type="evidence" value="ECO:0007669"/>
    <property type="project" value="UniProtKB-SubCell"/>
</dbReference>
<keyword evidence="10 17" id="KW-0675">Receptor</keyword>
<keyword evidence="3 12" id="KW-0813">Transport</keyword>
<keyword evidence="9 12" id="KW-0472">Membrane</keyword>
<evidence type="ECO:0000256" key="5">
    <source>
        <dbReference type="ARBA" id="ARBA00022692"/>
    </source>
</evidence>
<comment type="subcellular location">
    <subcellularLocation>
        <location evidence="2 12">Cell outer membrane</location>
        <topology evidence="2 12">Multi-pass membrane protein</topology>
    </subcellularLocation>
    <subcellularLocation>
        <location evidence="1">Membrane</location>
        <topology evidence="1">Single-pass membrane protein</topology>
    </subcellularLocation>
</comment>
<dbReference type="PROSITE" id="PS52015">
    <property type="entry name" value="TONB_CTD"/>
    <property type="match status" value="1"/>
</dbReference>
<dbReference type="InterPro" id="IPR000531">
    <property type="entry name" value="Beta-barrel_TonB"/>
</dbReference>
<reference evidence="17 18" key="1">
    <citation type="journal article" date="2007" name="Nat. Biotechnol.">
        <title>Complete genome sequence of the myxobacterium Sorangium cellulosum.</title>
        <authorList>
            <person name="Schneiker S."/>
            <person name="Perlova O."/>
            <person name="Kaiser O."/>
            <person name="Gerth K."/>
            <person name="Alici A."/>
            <person name="Altmeyer M.O."/>
            <person name="Bartels D."/>
            <person name="Bekel T."/>
            <person name="Beyer S."/>
            <person name="Bode E."/>
            <person name="Bode H.B."/>
            <person name="Bolten C.J."/>
            <person name="Choudhuri J.V."/>
            <person name="Doss S."/>
            <person name="Elnakady Y.A."/>
            <person name="Frank B."/>
            <person name="Gaigalat L."/>
            <person name="Goesmann A."/>
            <person name="Groeger C."/>
            <person name="Gross F."/>
            <person name="Jelsbak L."/>
            <person name="Jelsbak L."/>
            <person name="Kalinowski J."/>
            <person name="Kegler C."/>
            <person name="Knauber T."/>
            <person name="Konietzny S."/>
            <person name="Kopp M."/>
            <person name="Krause L."/>
            <person name="Krug D."/>
            <person name="Linke B."/>
            <person name="Mahmud T."/>
            <person name="Martinez-Arias R."/>
            <person name="McHardy A.C."/>
            <person name="Merai M."/>
            <person name="Meyer F."/>
            <person name="Mormann S."/>
            <person name="Munoz-Dorado J."/>
            <person name="Perez J."/>
            <person name="Pradella S."/>
            <person name="Rachid S."/>
            <person name="Raddatz G."/>
            <person name="Rosenau F."/>
            <person name="Rueckert C."/>
            <person name="Sasse F."/>
            <person name="Scharfe M."/>
            <person name="Schuster S.C."/>
            <person name="Suen G."/>
            <person name="Treuner-Lange A."/>
            <person name="Velicer G.J."/>
            <person name="Vorholter F.-J."/>
            <person name="Weissman K.J."/>
            <person name="Welch R.D."/>
            <person name="Wenzel S.C."/>
            <person name="Whitworth D.E."/>
            <person name="Wilhelm S."/>
            <person name="Wittmann C."/>
            <person name="Bloecker H."/>
            <person name="Puehler A."/>
            <person name="Mueller R."/>
        </authorList>
    </citation>
    <scope>NUCLEOTIDE SEQUENCE [LARGE SCALE GENOMIC DNA]</scope>
    <source>
        <strain evidence="18">So ce56</strain>
    </source>
</reference>
<dbReference type="InterPro" id="IPR037682">
    <property type="entry name" value="TonB_C"/>
</dbReference>
<dbReference type="Gene3D" id="2.170.130.10">
    <property type="entry name" value="TonB-dependent receptor, plug domain"/>
    <property type="match status" value="1"/>
</dbReference>
<comment type="similarity">
    <text evidence="12 13">Belongs to the TonB-dependent receptor family.</text>
</comment>
<evidence type="ECO:0000256" key="4">
    <source>
        <dbReference type="ARBA" id="ARBA00022452"/>
    </source>
</evidence>
<evidence type="ECO:0000256" key="10">
    <source>
        <dbReference type="ARBA" id="ARBA00023170"/>
    </source>
</evidence>
<keyword evidence="8 13" id="KW-0798">TonB box</keyword>
<dbReference type="GO" id="GO:0015344">
    <property type="term" value="F:siderophore uptake transmembrane transporter activity"/>
    <property type="evidence" value="ECO:0007669"/>
    <property type="project" value="TreeGrafter"/>
</dbReference>
<dbReference type="NCBIfam" id="TIGR01352">
    <property type="entry name" value="tonB_Cterm"/>
    <property type="match status" value="1"/>
</dbReference>
<dbReference type="Proteomes" id="UP000002139">
    <property type="component" value="Chromosome"/>
</dbReference>
<sequence>MIRLQPLCCAALAGTLVLAPCGSLLAFAADARASEEAPADEGDAGAAPGAEPAPATRAPGDGAALAVRPPELTGAVEAAYPQAAREAGLEGSVVLRLTIDAEGRVTGAEVAEPAGHGFDEAAQQAALRFRFTPARRGDRSVASRILYRHDFRLPAPTPAAAPVAGAAGAVPITGVAGAAPATGPVRAAPVAGAAGPALPAIEVSVRGASEAERLRTSAQAVQVIETVEARRQAADLGQVLARAEGVSVRRLGGLGSDARFSLNGLTDDRIRFFLDGVPLDLAGHSFGVANVPVNLVERAEIYRGVVPLRFGTDALGGAVNLVTDQDTRGAGASASYQVGSFGTYRLTLSARHAHAPSGLFARASGFVDRARNDTPIDVMAFDERGRLSPARGRRFHDGYVAAGGAAEVGVARRPWADRLLLRAFFTSHDKEVQHGLLVDMLDGRVKSPPFGEVAFGRQTGGALLRYAQPFSGRARLDALAGYSYARTTFLDVATCTYDWSGGCVERPYRGEVGDDANDQQVRQHTAFARVNLAWHPATEHVLRFGLSPSHVTRTGRNLVVAEPEKDPLTAERELWSGVAGVEYEARPLEGRLANITFAKLYLQSVRTREHLPSGRIGDVDRASHRVGAGDSLRFRFTDALYAKASYEFATRLPTPEELFGDGGLIVRNVHLEPEASHNVNLGVTLERAETGAGQLRLSASGFGRFTEDLITLRRHLGYSEYGNTLSARSVGIESTAGWTSPGNWLSVDGHVTWQDFRDGSTGVRIQNQPYLFGGVAARARWPEIAARRDALSLTWHADYVHAFFVGPEGRGAADSKAEIPSQLVHTLALTYLVERGGWTVSSTVEVQNLTDEKAFSFYGVQRPGRAAYAKLALSL</sequence>
<keyword evidence="11 12" id="KW-0998">Cell outer membrane</keyword>
<keyword evidence="18" id="KW-1185">Reference proteome</keyword>
<accession>A9EPR7</accession>
<evidence type="ECO:0000313" key="17">
    <source>
        <dbReference type="EMBL" id="CAN94046.1"/>
    </source>
</evidence>
<evidence type="ECO:0000256" key="7">
    <source>
        <dbReference type="ARBA" id="ARBA00022989"/>
    </source>
</evidence>
<dbReference type="Pfam" id="PF00593">
    <property type="entry name" value="TonB_dep_Rec_b-barrel"/>
    <property type="match status" value="1"/>
</dbReference>
<dbReference type="Gene3D" id="3.30.1150.10">
    <property type="match status" value="1"/>
</dbReference>
<dbReference type="KEGG" id="scl:sce3886"/>
<feature type="chain" id="PRO_5002738427" evidence="15">
    <location>
        <begin position="29"/>
        <end position="875"/>
    </location>
</feature>
<feature type="region of interest" description="Disordered" evidence="14">
    <location>
        <begin position="36"/>
        <end position="64"/>
    </location>
</feature>